<evidence type="ECO:0000259" key="7">
    <source>
        <dbReference type="Pfam" id="PF13480"/>
    </source>
</evidence>
<dbReference type="PROSITE" id="PS51191">
    <property type="entry name" value="FEMABX"/>
    <property type="match status" value="1"/>
</dbReference>
<dbReference type="Gene3D" id="3.40.630.30">
    <property type="match status" value="1"/>
</dbReference>
<dbReference type="GO" id="GO:0071555">
    <property type="term" value="P:cell wall organization"/>
    <property type="evidence" value="ECO:0007669"/>
    <property type="project" value="UniProtKB-KW"/>
</dbReference>
<dbReference type="GO" id="GO:0016755">
    <property type="term" value="F:aminoacyltransferase activity"/>
    <property type="evidence" value="ECO:0007669"/>
    <property type="project" value="InterPro"/>
</dbReference>
<keyword evidence="3" id="KW-0133">Cell shape</keyword>
<evidence type="ECO:0000256" key="6">
    <source>
        <dbReference type="ARBA" id="ARBA00023316"/>
    </source>
</evidence>
<dbReference type="PANTHER" id="PTHR36174">
    <property type="entry name" value="LIPID II:GLYCINE GLYCYLTRANSFERASE"/>
    <property type="match status" value="1"/>
</dbReference>
<dbReference type="EMBL" id="PDPS01000026">
    <property type="protein sequence ID" value="PID57594.1"/>
    <property type="molecule type" value="Genomic_DNA"/>
</dbReference>
<dbReference type="InterPro" id="IPR003447">
    <property type="entry name" value="FEMABX"/>
</dbReference>
<dbReference type="Pfam" id="PF13480">
    <property type="entry name" value="Acetyltransf_6"/>
    <property type="match status" value="1"/>
</dbReference>
<evidence type="ECO:0000256" key="5">
    <source>
        <dbReference type="ARBA" id="ARBA00023315"/>
    </source>
</evidence>
<keyword evidence="6" id="KW-0961">Cell wall biogenesis/degradation</keyword>
<dbReference type="InterPro" id="IPR016181">
    <property type="entry name" value="Acyl_CoA_acyltransferase"/>
</dbReference>
<dbReference type="SUPFAM" id="SSF55729">
    <property type="entry name" value="Acyl-CoA N-acyltransferases (Nat)"/>
    <property type="match status" value="1"/>
</dbReference>
<dbReference type="GO" id="GO:0009252">
    <property type="term" value="P:peptidoglycan biosynthetic process"/>
    <property type="evidence" value="ECO:0007669"/>
    <property type="project" value="UniProtKB-KW"/>
</dbReference>
<protein>
    <recommendedName>
        <fullName evidence="7">BioF2-like acetyltransferase domain-containing protein</fullName>
    </recommendedName>
</protein>
<evidence type="ECO:0000313" key="9">
    <source>
        <dbReference type="Proteomes" id="UP000229740"/>
    </source>
</evidence>
<reference evidence="8 9" key="1">
    <citation type="submission" date="2017-10" db="EMBL/GenBank/DDBJ databases">
        <title>Novel microbial diversity and functional potential in the marine mammal oral microbiome.</title>
        <authorList>
            <person name="Dudek N.K."/>
            <person name="Sun C.L."/>
            <person name="Burstein D."/>
            <person name="Kantor R.S."/>
            <person name="Aliaga Goltsman D.S."/>
            <person name="Bik E.M."/>
            <person name="Thomas B.C."/>
            <person name="Banfield J.F."/>
            <person name="Relman D.A."/>
        </authorList>
    </citation>
    <scope>NUCLEOTIDE SEQUENCE [LARGE SCALE GENOMIC DNA]</scope>
    <source>
        <strain evidence="8">DOLZORAL124_49_17</strain>
    </source>
</reference>
<dbReference type="PANTHER" id="PTHR36174:SF1">
    <property type="entry name" value="LIPID II:GLYCINE GLYCYLTRANSFERASE"/>
    <property type="match status" value="1"/>
</dbReference>
<organism evidence="8 9">
    <name type="scientific">candidate division KSB3 bacterium</name>
    <dbReference type="NCBI Taxonomy" id="2044937"/>
    <lineage>
        <taxon>Bacteria</taxon>
        <taxon>candidate division KSB3</taxon>
    </lineage>
</organism>
<dbReference type="InterPro" id="IPR050644">
    <property type="entry name" value="PG_Glycine_Bridge_Synth"/>
</dbReference>
<dbReference type="InterPro" id="IPR038740">
    <property type="entry name" value="BioF2-like_GNAT_dom"/>
</dbReference>
<name>A0A2G6E6A0_9BACT</name>
<feature type="domain" description="BioF2-like acetyltransferase" evidence="7">
    <location>
        <begin position="163"/>
        <end position="284"/>
    </location>
</feature>
<sequence length="327" mass="38383">MNIRYSAAVRRDDWLHVLKNADLANIFHSPEYFDIQQSLGHELLYSCCYIDDEPVAVIVATLNRFGYYQDWVEVGTKSGGCPVMIDKYDQHPEADTLKNAMIEAFARQHLKGRRFLFYPCFHLRACILEAPEWNCVTQFDDTAFLDLHADEDELFRGMGVKCRNAVRYAGRHAVTARVANTREYFELFYACYKAVREKKQTQYISRDELRAKFDAFTQQGLADLWVAFREGQPLAYAFIWKYKQTINFVYGSSHENGWRYKPNNLIQWELIRSYKQEGYRVYNMWGIRNMNLSAGKDASVQTNIEGYGKFKLSFGPELRSLRRYVRV</sequence>
<comment type="similarity">
    <text evidence="1">Belongs to the FemABX family.</text>
</comment>
<evidence type="ECO:0000256" key="1">
    <source>
        <dbReference type="ARBA" id="ARBA00009943"/>
    </source>
</evidence>
<dbReference type="GO" id="GO:0008360">
    <property type="term" value="P:regulation of cell shape"/>
    <property type="evidence" value="ECO:0007669"/>
    <property type="project" value="UniProtKB-KW"/>
</dbReference>
<evidence type="ECO:0000256" key="4">
    <source>
        <dbReference type="ARBA" id="ARBA00022984"/>
    </source>
</evidence>
<keyword evidence="5" id="KW-0012">Acyltransferase</keyword>
<accession>A0A2G6E6A0</accession>
<evidence type="ECO:0000256" key="3">
    <source>
        <dbReference type="ARBA" id="ARBA00022960"/>
    </source>
</evidence>
<gene>
    <name evidence="8" type="ORF">CSB45_07150</name>
</gene>
<evidence type="ECO:0000313" key="8">
    <source>
        <dbReference type="EMBL" id="PID57594.1"/>
    </source>
</evidence>
<evidence type="ECO:0000256" key="2">
    <source>
        <dbReference type="ARBA" id="ARBA00022679"/>
    </source>
</evidence>
<dbReference type="AlphaFoldDB" id="A0A2G6E6A0"/>
<dbReference type="Proteomes" id="UP000229740">
    <property type="component" value="Unassembled WGS sequence"/>
</dbReference>
<keyword evidence="2" id="KW-0808">Transferase</keyword>
<proteinExistence type="inferred from homology"/>
<comment type="caution">
    <text evidence="8">The sequence shown here is derived from an EMBL/GenBank/DDBJ whole genome shotgun (WGS) entry which is preliminary data.</text>
</comment>
<keyword evidence="4" id="KW-0573">Peptidoglycan synthesis</keyword>